<name>A0A167EPE7_9FLAO</name>
<feature type="domain" description="Glycosyltransferase 2-like" evidence="1">
    <location>
        <begin position="3"/>
        <end position="116"/>
    </location>
</feature>
<sequence length="316" mass="36738">MVSIIIPTYNRAGILEETLQSVQNQTSSRWECLVIDDGSTDETAKVMEFWKNKDARFTYLERPENRLKGPSSCRNIGAEHAKGDYLLFLDSDDLLVPTCIANRLEKTHKFPDKDFWIFPMSSYIDSPKLKDFSTYESFTATDFLTGFITMDFPWNVTAPLYSTSFFLKLNGFSEDIQLFEDPELAVRAIVASKENFKFINQSDAFYKVVPVSEIKPTNLTHYISYYKKVTKIIKTSAVTPASAVFKKVFFKVLRSIHITKQNRILLSELEQVLLKKETLSKEEQKGVKLLKLLQQRYYKKPGYYTLKRFINTRYFL</sequence>
<dbReference type="Pfam" id="PF00535">
    <property type="entry name" value="Glycos_transf_2"/>
    <property type="match status" value="1"/>
</dbReference>
<organism evidence="2 3">
    <name type="scientific">Cochleicola gelatinilyticus</name>
    <dbReference type="NCBI Taxonomy" id="1763537"/>
    <lineage>
        <taxon>Bacteria</taxon>
        <taxon>Pseudomonadati</taxon>
        <taxon>Bacteroidota</taxon>
        <taxon>Flavobacteriia</taxon>
        <taxon>Flavobacteriales</taxon>
        <taxon>Flavobacteriaceae</taxon>
        <taxon>Cochleicola</taxon>
    </lineage>
</organism>
<evidence type="ECO:0000259" key="1">
    <source>
        <dbReference type="Pfam" id="PF00535"/>
    </source>
</evidence>
<evidence type="ECO:0000313" key="2">
    <source>
        <dbReference type="EMBL" id="OAB75743.1"/>
    </source>
</evidence>
<dbReference type="STRING" id="1763537.ULVI_14810"/>
<dbReference type="InterPro" id="IPR001173">
    <property type="entry name" value="Glyco_trans_2-like"/>
</dbReference>
<reference evidence="2 3" key="1">
    <citation type="submission" date="2016-02" db="EMBL/GenBank/DDBJ databases">
        <title>Ulvibacter sp. LPB0005, isolated from Thais luteostoma.</title>
        <authorList>
            <person name="Shin S.-K."/>
            <person name="Yi H."/>
        </authorList>
    </citation>
    <scope>NUCLEOTIDE SEQUENCE [LARGE SCALE GENOMIC DNA]</scope>
    <source>
        <strain evidence="2 3">LPB0005</strain>
    </source>
</reference>
<dbReference type="AlphaFoldDB" id="A0A167EPE7"/>
<dbReference type="Gene3D" id="3.90.550.10">
    <property type="entry name" value="Spore Coat Polysaccharide Biosynthesis Protein SpsA, Chain A"/>
    <property type="match status" value="1"/>
</dbReference>
<accession>A0A167EPE7</accession>
<proteinExistence type="predicted"/>
<dbReference type="SUPFAM" id="SSF53448">
    <property type="entry name" value="Nucleotide-diphospho-sugar transferases"/>
    <property type="match status" value="1"/>
</dbReference>
<evidence type="ECO:0000313" key="3">
    <source>
        <dbReference type="Proteomes" id="UP000077013"/>
    </source>
</evidence>
<comment type="caution">
    <text evidence="2">The sequence shown here is derived from an EMBL/GenBank/DDBJ whole genome shotgun (WGS) entry which is preliminary data.</text>
</comment>
<dbReference type="PANTHER" id="PTHR22916">
    <property type="entry name" value="GLYCOSYLTRANSFERASE"/>
    <property type="match status" value="1"/>
</dbReference>
<dbReference type="GO" id="GO:0016758">
    <property type="term" value="F:hexosyltransferase activity"/>
    <property type="evidence" value="ECO:0007669"/>
    <property type="project" value="UniProtKB-ARBA"/>
</dbReference>
<gene>
    <name evidence="2" type="ORF">ULVI_14810</name>
</gene>
<keyword evidence="3" id="KW-1185">Reference proteome</keyword>
<dbReference type="RefSeq" id="WP_197463523.1">
    <property type="nucleotide sequence ID" value="NZ_LRXL01000053.1"/>
</dbReference>
<dbReference type="InterPro" id="IPR029044">
    <property type="entry name" value="Nucleotide-diphossugar_trans"/>
</dbReference>
<dbReference type="CDD" id="cd00761">
    <property type="entry name" value="Glyco_tranf_GTA_type"/>
    <property type="match status" value="1"/>
</dbReference>
<dbReference type="Proteomes" id="UP000077013">
    <property type="component" value="Unassembled WGS sequence"/>
</dbReference>
<dbReference type="PANTHER" id="PTHR22916:SF64">
    <property type="entry name" value="TRANSFERASE, PUTATIVE-RELATED"/>
    <property type="match status" value="1"/>
</dbReference>
<dbReference type="EMBL" id="LRXL01000053">
    <property type="protein sequence ID" value="OAB75743.1"/>
    <property type="molecule type" value="Genomic_DNA"/>
</dbReference>
<protein>
    <recommendedName>
        <fullName evidence="1">Glycosyltransferase 2-like domain-containing protein</fullName>
    </recommendedName>
</protein>